<keyword evidence="5" id="KW-0804">Transcription</keyword>
<keyword evidence="4" id="KW-0805">Transcription regulation</keyword>
<dbReference type="STRING" id="747725.A0A168M269"/>
<comment type="subcellular location">
    <subcellularLocation>
        <location evidence="1">Nucleus</location>
    </subcellularLocation>
</comment>
<dbReference type="Proteomes" id="UP000077051">
    <property type="component" value="Unassembled WGS sequence"/>
</dbReference>
<dbReference type="PANTHER" id="PTHR12144:SF0">
    <property type="entry name" value="NEGATIVE ELONGATION FACTOR C_D"/>
    <property type="match status" value="1"/>
</dbReference>
<dbReference type="PANTHER" id="PTHR12144">
    <property type="entry name" value="NEGATIVE ELONGATION FACTOR D"/>
    <property type="match status" value="1"/>
</dbReference>
<organism evidence="7 8">
    <name type="scientific">Mucor lusitanicus CBS 277.49</name>
    <dbReference type="NCBI Taxonomy" id="747725"/>
    <lineage>
        <taxon>Eukaryota</taxon>
        <taxon>Fungi</taxon>
        <taxon>Fungi incertae sedis</taxon>
        <taxon>Mucoromycota</taxon>
        <taxon>Mucoromycotina</taxon>
        <taxon>Mucoromycetes</taxon>
        <taxon>Mucorales</taxon>
        <taxon>Mucorineae</taxon>
        <taxon>Mucoraceae</taxon>
        <taxon>Mucor</taxon>
    </lineage>
</organism>
<dbReference type="EMBL" id="AMYB01000003">
    <property type="protein sequence ID" value="OAD04276.1"/>
    <property type="molecule type" value="Genomic_DNA"/>
</dbReference>
<evidence type="ECO:0000313" key="8">
    <source>
        <dbReference type="Proteomes" id="UP000077051"/>
    </source>
</evidence>
<evidence type="ECO:0000256" key="4">
    <source>
        <dbReference type="ARBA" id="ARBA00023015"/>
    </source>
</evidence>
<dbReference type="GO" id="GO:0034244">
    <property type="term" value="P:negative regulation of transcription elongation by RNA polymerase II"/>
    <property type="evidence" value="ECO:0007669"/>
    <property type="project" value="TreeGrafter"/>
</dbReference>
<dbReference type="GO" id="GO:0003723">
    <property type="term" value="F:RNA binding"/>
    <property type="evidence" value="ECO:0007669"/>
    <property type="project" value="TreeGrafter"/>
</dbReference>
<name>A0A168M269_MUCCL</name>
<accession>A0A168M269</accession>
<reference evidence="7 8" key="1">
    <citation type="submission" date="2015-06" db="EMBL/GenBank/DDBJ databases">
        <title>Expansion of signal transduction pathways in fungi by whole-genome duplication.</title>
        <authorList>
            <consortium name="DOE Joint Genome Institute"/>
            <person name="Corrochano L.M."/>
            <person name="Kuo A."/>
            <person name="Marcet-Houben M."/>
            <person name="Polaino S."/>
            <person name="Salamov A."/>
            <person name="Villalobos J.M."/>
            <person name="Alvarez M.I."/>
            <person name="Avalos J."/>
            <person name="Benito E.P."/>
            <person name="Benoit I."/>
            <person name="Burger G."/>
            <person name="Camino L.P."/>
            <person name="Canovas D."/>
            <person name="Cerda-Olmedo E."/>
            <person name="Cheng J.-F."/>
            <person name="Dominguez A."/>
            <person name="Elias M."/>
            <person name="Eslava A.P."/>
            <person name="Glaser F."/>
            <person name="Grimwood J."/>
            <person name="Gutierrez G."/>
            <person name="Heitman J."/>
            <person name="Henrissat B."/>
            <person name="Iturriaga E.A."/>
            <person name="Lang B.F."/>
            <person name="Lavin J.L."/>
            <person name="Lee S."/>
            <person name="Li W."/>
            <person name="Lindquist E."/>
            <person name="Lopez-Garcia S."/>
            <person name="Luque E.M."/>
            <person name="Marcos A.T."/>
            <person name="Martin J."/>
            <person name="Mccluskey K."/>
            <person name="Medina H.R."/>
            <person name="Miralles-Duran A."/>
            <person name="Miyazaki A."/>
            <person name="Munoz-Torres E."/>
            <person name="Oguiza J.A."/>
            <person name="Ohm R."/>
            <person name="Olmedo M."/>
            <person name="Orejas M."/>
            <person name="Ortiz-Castellanos L."/>
            <person name="Pisabarro A.G."/>
            <person name="Rodriguez-Romero J."/>
            <person name="Ruiz-Herrera J."/>
            <person name="Ruiz-Vazquez R."/>
            <person name="Sanz C."/>
            <person name="Schackwitz W."/>
            <person name="Schmutz J."/>
            <person name="Shahriari M."/>
            <person name="Shelest E."/>
            <person name="Silva-Franco F."/>
            <person name="Soanes D."/>
            <person name="Syed K."/>
            <person name="Tagua V.G."/>
            <person name="Talbot N.J."/>
            <person name="Thon M."/>
            <person name="De Vries R.P."/>
            <person name="Wiebenga A."/>
            <person name="Yadav J.S."/>
            <person name="Braun E.L."/>
            <person name="Baker S."/>
            <person name="Garre V."/>
            <person name="Horwitz B."/>
            <person name="Torres-Martinez S."/>
            <person name="Idnurm A."/>
            <person name="Herrera-Estrella A."/>
            <person name="Gabaldon T."/>
            <person name="Grigoriev I.V."/>
        </authorList>
    </citation>
    <scope>NUCLEOTIDE SEQUENCE [LARGE SCALE GENOMIC DNA]</scope>
    <source>
        <strain evidence="7 8">CBS 277.49</strain>
    </source>
</reference>
<dbReference type="InterPro" id="IPR006942">
    <property type="entry name" value="TH1"/>
</dbReference>
<keyword evidence="3" id="KW-0678">Repressor</keyword>
<evidence type="ECO:0000256" key="1">
    <source>
        <dbReference type="ARBA" id="ARBA00004123"/>
    </source>
</evidence>
<keyword evidence="8" id="KW-1185">Reference proteome</keyword>
<evidence type="ECO:0000256" key="6">
    <source>
        <dbReference type="ARBA" id="ARBA00023242"/>
    </source>
</evidence>
<evidence type="ECO:0000313" key="7">
    <source>
        <dbReference type="EMBL" id="OAD04276.1"/>
    </source>
</evidence>
<comment type="similarity">
    <text evidence="2">Belongs to the NELF-D family.</text>
</comment>
<evidence type="ECO:0000256" key="5">
    <source>
        <dbReference type="ARBA" id="ARBA00023163"/>
    </source>
</evidence>
<dbReference type="AlphaFoldDB" id="A0A168M269"/>
<evidence type="ECO:0008006" key="9">
    <source>
        <dbReference type="Google" id="ProtNLM"/>
    </source>
</evidence>
<evidence type="ECO:0000256" key="2">
    <source>
        <dbReference type="ARBA" id="ARBA00005726"/>
    </source>
</evidence>
<dbReference type="GO" id="GO:0032021">
    <property type="term" value="C:NELF complex"/>
    <property type="evidence" value="ECO:0007669"/>
    <property type="project" value="TreeGrafter"/>
</dbReference>
<protein>
    <recommendedName>
        <fullName evidence="9">TH1 protein</fullName>
    </recommendedName>
</protein>
<proteinExistence type="inferred from homology"/>
<gene>
    <name evidence="7" type="ORF">MUCCIDRAFT_108094</name>
</gene>
<sequence>MKTLLKLPDNPILDWDTRSGAVKDGVLAFFWQDNGPVTMLSTIHEVTGANCGVIRPRRKPRETSTNGEKLLKKVFGSSFVKDLPIPKIIDDYNHNMTSANTGLRIASIDEYRKALSQTDAILEQNIYTDALSEYLKLGGAPMDAVNLLSESYIGIPSMCNATAKSVDSIGLNSDHILRKAIRHQLRNRFDPQRCDEFFMQLNDQMAPEWLDVILQDIHWRQTFYELLEKHPSCVFLNFAVLRIAEAGHDKEIAKLRTASTYVKVYNLILNDALSDLTTKDNVEFDDDLPSLVRVCCEREDTYLYAQILLRRLADEYGATPFSRLRRELELAAKKKGNMAIVDVIHTHISDAPVELSKTIKSIMNSSNITPGDLVALKRFYASEQPPAARHLCDYDLMIKMLAALYVPHHGALLRQDLVEDVTFLIAYATTMNDTKPRSEQEGDIQKVQFVLRDLYTSLVNKTEVGSITGAMKYIISAVRFPIGSMGVLMWIEYMAMHTAYFETYFRTKETPVLLLILDEIASRHQLQQPIVFSLIQRCIKHKTDVFAPEIQLALQRTWVDRMLYLVQLNYTIPVLKYFGGPGRELDDSLIVHFVKKLLRMAQAPYSFLFIRHMIAIVEPLVENLALIKDVQQLVINFFEQALDEEHLTEAEQHKIKQIIKQCK</sequence>
<evidence type="ECO:0000256" key="3">
    <source>
        <dbReference type="ARBA" id="ARBA00022491"/>
    </source>
</evidence>
<keyword evidence="6" id="KW-0539">Nucleus</keyword>
<comment type="caution">
    <text evidence="7">The sequence shown here is derived from an EMBL/GenBank/DDBJ whole genome shotgun (WGS) entry which is preliminary data.</text>
</comment>
<dbReference type="Pfam" id="PF04858">
    <property type="entry name" value="TH1"/>
    <property type="match status" value="1"/>
</dbReference>
<dbReference type="VEuPathDB" id="FungiDB:MUCCIDRAFT_108094"/>
<dbReference type="OrthoDB" id="511287at2759"/>